<dbReference type="Gene3D" id="1.25.40.10">
    <property type="entry name" value="Tetratricopeptide repeat domain"/>
    <property type="match status" value="3"/>
</dbReference>
<proteinExistence type="predicted"/>
<dbReference type="Pfam" id="PF23276">
    <property type="entry name" value="TPR_24"/>
    <property type="match status" value="1"/>
</dbReference>
<keyword evidence="5" id="KW-1185">Reference proteome</keyword>
<dbReference type="AlphaFoldDB" id="R7YP97"/>
<dbReference type="eggNOG" id="KOG4197">
    <property type="taxonomic scope" value="Eukaryota"/>
</dbReference>
<dbReference type="RefSeq" id="XP_007778936.1">
    <property type="nucleotide sequence ID" value="XM_007780746.1"/>
</dbReference>
<gene>
    <name evidence="4" type="ORF">W97_02847</name>
</gene>
<dbReference type="InterPro" id="IPR057027">
    <property type="entry name" value="TPR_mt"/>
</dbReference>
<accession>R7YP97</accession>
<name>R7YP97_CONA1</name>
<dbReference type="PROSITE" id="PS51375">
    <property type="entry name" value="PPR"/>
    <property type="match status" value="2"/>
</dbReference>
<evidence type="ECO:0000313" key="5">
    <source>
        <dbReference type="Proteomes" id="UP000016924"/>
    </source>
</evidence>
<evidence type="ECO:0000259" key="3">
    <source>
        <dbReference type="Pfam" id="PF23276"/>
    </source>
</evidence>
<evidence type="ECO:0000313" key="4">
    <source>
        <dbReference type="EMBL" id="EON63619.1"/>
    </source>
</evidence>
<dbReference type="GO" id="GO:0003729">
    <property type="term" value="F:mRNA binding"/>
    <property type="evidence" value="ECO:0007669"/>
    <property type="project" value="TreeGrafter"/>
</dbReference>
<organism evidence="4 5">
    <name type="scientific">Coniosporium apollinis (strain CBS 100218)</name>
    <name type="common">Rock-inhabiting black yeast</name>
    <dbReference type="NCBI Taxonomy" id="1168221"/>
    <lineage>
        <taxon>Eukaryota</taxon>
        <taxon>Fungi</taxon>
        <taxon>Dikarya</taxon>
        <taxon>Ascomycota</taxon>
        <taxon>Pezizomycotina</taxon>
        <taxon>Dothideomycetes</taxon>
        <taxon>Dothideomycetes incertae sedis</taxon>
        <taxon>Coniosporium</taxon>
    </lineage>
</organism>
<dbReference type="InterPro" id="IPR002885">
    <property type="entry name" value="PPR_rpt"/>
</dbReference>
<dbReference type="EMBL" id="JH767564">
    <property type="protein sequence ID" value="EON63619.1"/>
    <property type="molecule type" value="Genomic_DNA"/>
</dbReference>
<feature type="repeat" description="PPR" evidence="2">
    <location>
        <begin position="418"/>
        <end position="452"/>
    </location>
</feature>
<dbReference type="InterPro" id="IPR051240">
    <property type="entry name" value="Mito_RNA-Proc/Resp"/>
</dbReference>
<feature type="domain" description="Pentatricopeptide repeat-containing protein-mitochondrial" evidence="3">
    <location>
        <begin position="243"/>
        <end position="373"/>
    </location>
</feature>
<evidence type="ECO:0000256" key="2">
    <source>
        <dbReference type="PROSITE-ProRule" id="PRU00708"/>
    </source>
</evidence>
<dbReference type="InterPro" id="IPR011990">
    <property type="entry name" value="TPR-like_helical_dom_sf"/>
</dbReference>
<reference evidence="5" key="1">
    <citation type="submission" date="2012-06" db="EMBL/GenBank/DDBJ databases">
        <title>The genome sequence of Coniosporium apollinis CBS 100218.</title>
        <authorList>
            <consortium name="The Broad Institute Genome Sequencing Platform"/>
            <person name="Cuomo C."/>
            <person name="Gorbushina A."/>
            <person name="Noack S."/>
            <person name="Walker B."/>
            <person name="Young S.K."/>
            <person name="Zeng Q."/>
            <person name="Gargeya S."/>
            <person name="Fitzgerald M."/>
            <person name="Haas B."/>
            <person name="Abouelleil A."/>
            <person name="Alvarado L."/>
            <person name="Arachchi H.M."/>
            <person name="Berlin A.M."/>
            <person name="Chapman S.B."/>
            <person name="Goldberg J."/>
            <person name="Griggs A."/>
            <person name="Gujja S."/>
            <person name="Hansen M."/>
            <person name="Howarth C."/>
            <person name="Imamovic A."/>
            <person name="Larimer J."/>
            <person name="McCowan C."/>
            <person name="Montmayeur A."/>
            <person name="Murphy C."/>
            <person name="Neiman D."/>
            <person name="Pearson M."/>
            <person name="Priest M."/>
            <person name="Roberts A."/>
            <person name="Saif S."/>
            <person name="Shea T."/>
            <person name="Sisk P."/>
            <person name="Sykes S."/>
            <person name="Wortman J."/>
            <person name="Nusbaum C."/>
            <person name="Birren B."/>
        </authorList>
    </citation>
    <scope>NUCLEOTIDE SEQUENCE [LARGE SCALE GENOMIC DNA]</scope>
    <source>
        <strain evidence="5">CBS 100218</strain>
    </source>
</reference>
<dbReference type="STRING" id="1168221.R7YP97"/>
<keyword evidence="1" id="KW-0677">Repeat</keyword>
<dbReference type="HOGENOM" id="CLU_008514_1_0_1"/>
<dbReference type="Pfam" id="PF13812">
    <property type="entry name" value="PPR_3"/>
    <property type="match status" value="1"/>
</dbReference>
<protein>
    <recommendedName>
        <fullName evidence="3">Pentatricopeptide repeat-containing protein-mitochondrial domain-containing protein</fullName>
    </recommendedName>
</protein>
<feature type="repeat" description="PPR" evidence="2">
    <location>
        <begin position="383"/>
        <end position="417"/>
    </location>
</feature>
<dbReference type="PANTHER" id="PTHR47933:SF11">
    <property type="entry name" value="PENTATRICOPEPTIDE REPEAT-CONTAINING PROTEIN 2"/>
    <property type="match status" value="1"/>
</dbReference>
<dbReference type="Proteomes" id="UP000016924">
    <property type="component" value="Unassembled WGS sequence"/>
</dbReference>
<dbReference type="OrthoDB" id="747253at2759"/>
<dbReference type="PANTHER" id="PTHR47933">
    <property type="entry name" value="PENTATRICOPEPTIDE REPEAT-CONTAINING PROTEIN 1, MITOCHONDRIAL"/>
    <property type="match status" value="1"/>
</dbReference>
<dbReference type="NCBIfam" id="TIGR00756">
    <property type="entry name" value="PPR"/>
    <property type="match status" value="1"/>
</dbReference>
<dbReference type="OMA" id="TTHHYEL"/>
<sequence>MRSPSLTSLSPVYPSRRWADFPLEDRSNEEIYERLRYNASQGHTVDTRKLAEFLVVERNERPNTRLFSALILANVDPVEGSAADVGALLSELRAEGLEPDAGVCHDALKALAVHPDYILRSEILDFMRQRWFTLSSGGHHDVIAGLLRERQYEMALDRLDLMLREGRPAQDWLLDMTLYLLAEAEEIDEALRIMQQRNASGTTISASLWYHLLDKASSVFHYQATLYTWRRRVEPSYLNPPTGICMNVLITASRAGDAQLATDVFRVLGNRGTVFDHSHYEVLIETYIAASDLRTALSVLSIMAAANVVPDEGSTRPIFRYLRELPGGAGEAFEILRGLRESERVVPTAALNVVLEAAIHHSQLSEAMEAYKSLHALCVQGPDTGTFNTLLKGCNAAGRKDLAMFLAAEMNALGVKPDALTYDRLLLTCLNEEDYEDAMRYYDEMRAQGWVPRQGTFNAVVKKCAEKGDMRAWEVLGDMKELGVAGERIRGWLEANWRGNGPEEDESVEGYAGQRRRVRTAAQV</sequence>
<evidence type="ECO:0000256" key="1">
    <source>
        <dbReference type="ARBA" id="ARBA00022737"/>
    </source>
</evidence>
<dbReference type="GeneID" id="19900158"/>